<dbReference type="InterPro" id="IPR036052">
    <property type="entry name" value="TrpB-like_PALP_sf"/>
</dbReference>
<sequence>MRSENISVDPISWLKAGLPERLAELEDHISPAPLLPLIHPLLEQKGINVLLKRTDLIHPVISGNKWYKLKFNLAQALQNNADGVLSFGGAWSNHIHALAKACRLLDLPLTAVIRGEPELLSHSRMLQDAVSWGMQCHFVSRVEYRKRGEPDWLNTLSEQYKGYYLVPEGGSSDLALPGVMALGREIEQDCRQGGLKPDQLWCAMGTGGTVAGLLAARTMPYRVTGVPVLKGGSFLYDDVVEKLEPAIRNGLVPEHCSAALQLLTDGHGGGYGRVKPELISWLSQFELETGVQLDPVYTGKLFYRFFQAVDRGECSSGDTVILLHSGGLQGRRGYGLEWIL</sequence>
<dbReference type="InterPro" id="IPR001926">
    <property type="entry name" value="TrpB-like_PALP"/>
</dbReference>
<dbReference type="AlphaFoldDB" id="A0A839IKZ9"/>
<evidence type="ECO:0000256" key="2">
    <source>
        <dbReference type="ARBA" id="ARBA00008639"/>
    </source>
</evidence>
<feature type="domain" description="Tryptophan synthase beta chain-like PALP" evidence="6">
    <location>
        <begin position="26"/>
        <end position="326"/>
    </location>
</feature>
<comment type="similarity">
    <text evidence="2">Belongs to the ACC deaminase/D-cysteine desulfhydrase family.</text>
</comment>
<dbReference type="InterPro" id="IPR027278">
    <property type="entry name" value="ACCD_DCysDesulf"/>
</dbReference>
<name>A0A839IKZ9_9GAMM</name>
<gene>
    <name evidence="7" type="ORF">H4O21_01945</name>
</gene>
<dbReference type="EMBL" id="JACJFM010000002">
    <property type="protein sequence ID" value="MBB1485380.1"/>
    <property type="molecule type" value="Genomic_DNA"/>
</dbReference>
<dbReference type="Pfam" id="PF00291">
    <property type="entry name" value="PALP"/>
    <property type="match status" value="1"/>
</dbReference>
<comment type="cofactor">
    <cofactor evidence="1">
        <name>pyridoxal 5'-phosphate</name>
        <dbReference type="ChEBI" id="CHEBI:597326"/>
    </cofactor>
</comment>
<proteinExistence type="inferred from homology"/>
<keyword evidence="3 5" id="KW-0663">Pyridoxal phosphate</keyword>
<reference evidence="7 8" key="1">
    <citation type="submission" date="2020-08" db="EMBL/GenBank/DDBJ databases">
        <title>Oceanospirillum sp. nov. isolated from marine sediment.</title>
        <authorList>
            <person name="Ji X."/>
        </authorList>
    </citation>
    <scope>NUCLEOTIDE SEQUENCE [LARGE SCALE GENOMIC DNA]</scope>
    <source>
        <strain evidence="7 8">D5</strain>
    </source>
</reference>
<evidence type="ECO:0000256" key="4">
    <source>
        <dbReference type="PIRSR" id="PIRSR006278-1"/>
    </source>
</evidence>
<dbReference type="SUPFAM" id="SSF53686">
    <property type="entry name" value="Tryptophan synthase beta subunit-like PLP-dependent enzymes"/>
    <property type="match status" value="1"/>
</dbReference>
<evidence type="ECO:0000256" key="3">
    <source>
        <dbReference type="ARBA" id="ARBA00022898"/>
    </source>
</evidence>
<dbReference type="PANTHER" id="PTHR43780">
    <property type="entry name" value="1-AMINOCYCLOPROPANE-1-CARBOXYLATE DEAMINASE-RELATED"/>
    <property type="match status" value="1"/>
</dbReference>
<evidence type="ECO:0000259" key="6">
    <source>
        <dbReference type="Pfam" id="PF00291"/>
    </source>
</evidence>
<accession>A0A839IKZ9</accession>
<comment type="caution">
    <text evidence="7">The sequence shown here is derived from an EMBL/GenBank/DDBJ whole genome shotgun (WGS) entry which is preliminary data.</text>
</comment>
<dbReference type="RefSeq" id="WP_182807165.1">
    <property type="nucleotide sequence ID" value="NZ_JACJFM010000002.1"/>
</dbReference>
<evidence type="ECO:0000256" key="1">
    <source>
        <dbReference type="ARBA" id="ARBA00001933"/>
    </source>
</evidence>
<dbReference type="Gene3D" id="3.40.50.1100">
    <property type="match status" value="2"/>
</dbReference>
<organism evidence="7 8">
    <name type="scientific">Oceanospirillum sediminis</name>
    <dbReference type="NCBI Taxonomy" id="2760088"/>
    <lineage>
        <taxon>Bacteria</taxon>
        <taxon>Pseudomonadati</taxon>
        <taxon>Pseudomonadota</taxon>
        <taxon>Gammaproteobacteria</taxon>
        <taxon>Oceanospirillales</taxon>
        <taxon>Oceanospirillaceae</taxon>
        <taxon>Oceanospirillum</taxon>
    </lineage>
</organism>
<dbReference type="PANTHER" id="PTHR43780:SF2">
    <property type="entry name" value="1-AMINOCYCLOPROPANE-1-CARBOXYLATE DEAMINASE-RELATED"/>
    <property type="match status" value="1"/>
</dbReference>
<feature type="modified residue" description="N6-(pyridoxal phosphate)lysine" evidence="5">
    <location>
        <position position="65"/>
    </location>
</feature>
<evidence type="ECO:0000313" key="8">
    <source>
        <dbReference type="Proteomes" id="UP000565262"/>
    </source>
</evidence>
<protein>
    <submittedName>
        <fullName evidence="7">Pyridoxal-phosphate dependent enzyme</fullName>
    </submittedName>
</protein>
<evidence type="ECO:0000256" key="5">
    <source>
        <dbReference type="PIRSR" id="PIRSR006278-2"/>
    </source>
</evidence>
<evidence type="ECO:0000313" key="7">
    <source>
        <dbReference type="EMBL" id="MBB1485380.1"/>
    </source>
</evidence>
<dbReference type="Proteomes" id="UP000565262">
    <property type="component" value="Unassembled WGS sequence"/>
</dbReference>
<keyword evidence="8" id="KW-1185">Reference proteome</keyword>
<dbReference type="GO" id="GO:0019148">
    <property type="term" value="F:D-cysteine desulfhydrase activity"/>
    <property type="evidence" value="ECO:0007669"/>
    <property type="project" value="TreeGrafter"/>
</dbReference>
<dbReference type="PIRSF" id="PIRSF006278">
    <property type="entry name" value="ACCD_DCysDesulf"/>
    <property type="match status" value="1"/>
</dbReference>
<feature type="active site" description="Nucleophile" evidence="4">
    <location>
        <position position="92"/>
    </location>
</feature>